<comment type="caution">
    <text evidence="2">The sequence shown here is derived from an EMBL/GenBank/DDBJ whole genome shotgun (WGS) entry which is preliminary data.</text>
</comment>
<dbReference type="RefSeq" id="XP_060449591.1">
    <property type="nucleotide sequence ID" value="XM_060589655.1"/>
</dbReference>
<evidence type="ECO:0000256" key="1">
    <source>
        <dbReference type="SAM" id="MobiDB-lite"/>
    </source>
</evidence>
<protein>
    <submittedName>
        <fullName evidence="2">Uncharacterized protein</fullName>
    </submittedName>
</protein>
<evidence type="ECO:0000313" key="2">
    <source>
        <dbReference type="EMBL" id="KAK1640984.1"/>
    </source>
</evidence>
<reference evidence="2" key="1">
    <citation type="submission" date="2021-06" db="EMBL/GenBank/DDBJ databases">
        <title>Comparative genomics, transcriptomics and evolutionary studies reveal genomic signatures of adaptation to plant cell wall in hemibiotrophic fungi.</title>
        <authorList>
            <consortium name="DOE Joint Genome Institute"/>
            <person name="Baroncelli R."/>
            <person name="Diaz J.F."/>
            <person name="Benocci T."/>
            <person name="Peng M."/>
            <person name="Battaglia E."/>
            <person name="Haridas S."/>
            <person name="Andreopoulos W."/>
            <person name="Labutti K."/>
            <person name="Pangilinan J."/>
            <person name="Floch G.L."/>
            <person name="Makela M.R."/>
            <person name="Henrissat B."/>
            <person name="Grigoriev I.V."/>
            <person name="Crouch J.A."/>
            <person name="De Vries R.P."/>
            <person name="Sukno S.A."/>
            <person name="Thon M.R."/>
        </authorList>
    </citation>
    <scope>NUCLEOTIDE SEQUENCE</scope>
    <source>
        <strain evidence="2">CBS 102054</strain>
    </source>
</reference>
<dbReference type="AlphaFoldDB" id="A0AAI9ZZ99"/>
<organism evidence="2 3">
    <name type="scientific">Colletotrichum phormii</name>
    <dbReference type="NCBI Taxonomy" id="359342"/>
    <lineage>
        <taxon>Eukaryota</taxon>
        <taxon>Fungi</taxon>
        <taxon>Dikarya</taxon>
        <taxon>Ascomycota</taxon>
        <taxon>Pezizomycotina</taxon>
        <taxon>Sordariomycetes</taxon>
        <taxon>Hypocreomycetidae</taxon>
        <taxon>Glomerellales</taxon>
        <taxon>Glomerellaceae</taxon>
        <taxon>Colletotrichum</taxon>
        <taxon>Colletotrichum acutatum species complex</taxon>
    </lineage>
</organism>
<keyword evidence="3" id="KW-1185">Reference proteome</keyword>
<evidence type="ECO:0000313" key="3">
    <source>
        <dbReference type="Proteomes" id="UP001243989"/>
    </source>
</evidence>
<sequence length="64" mass="7099">MQNKFDVEIRQTHTHTHTESRNGDLHVHVPSIISGATSCKTRSHLNAVAPHGETRNPPKVLPVI</sequence>
<name>A0AAI9ZZ99_9PEZI</name>
<proteinExistence type="predicted"/>
<feature type="region of interest" description="Disordered" evidence="1">
    <location>
        <begin position="1"/>
        <end position="26"/>
    </location>
</feature>
<gene>
    <name evidence="2" type="ORF">BDP81DRAFT_417809</name>
</gene>
<dbReference type="GeneID" id="85474517"/>
<accession>A0AAI9ZZ99</accession>
<dbReference type="EMBL" id="JAHMHQ010000003">
    <property type="protein sequence ID" value="KAK1640984.1"/>
    <property type="molecule type" value="Genomic_DNA"/>
</dbReference>
<dbReference type="Proteomes" id="UP001243989">
    <property type="component" value="Unassembled WGS sequence"/>
</dbReference>